<evidence type="ECO:0000256" key="12">
    <source>
        <dbReference type="SAM" id="Phobius"/>
    </source>
</evidence>
<dbReference type="Proteomes" id="UP001159405">
    <property type="component" value="Unassembled WGS sequence"/>
</dbReference>
<evidence type="ECO:0000256" key="9">
    <source>
        <dbReference type="PROSITE-ProRule" id="PRU00042"/>
    </source>
</evidence>
<dbReference type="PROSITE" id="PS50262">
    <property type="entry name" value="G_PROTEIN_RECEP_F1_2"/>
    <property type="match status" value="1"/>
</dbReference>
<keyword evidence="3 10" id="KW-0812">Transmembrane</keyword>
<feature type="transmembrane region" description="Helical" evidence="12">
    <location>
        <begin position="261"/>
        <end position="285"/>
    </location>
</feature>
<keyword evidence="17" id="KW-1185">Reference proteome</keyword>
<dbReference type="PROSITE" id="PS50157">
    <property type="entry name" value="ZINC_FINGER_C2H2_2"/>
    <property type="match status" value="3"/>
</dbReference>
<evidence type="ECO:0000313" key="16">
    <source>
        <dbReference type="EMBL" id="CAH3126332.1"/>
    </source>
</evidence>
<keyword evidence="6 12" id="KW-0472">Membrane</keyword>
<feature type="transmembrane region" description="Helical" evidence="12">
    <location>
        <begin position="170"/>
        <end position="194"/>
    </location>
</feature>
<dbReference type="InterPro" id="IPR046341">
    <property type="entry name" value="SET_dom_sf"/>
</dbReference>
<evidence type="ECO:0000256" key="3">
    <source>
        <dbReference type="ARBA" id="ARBA00022692"/>
    </source>
</evidence>
<accession>A0ABN8NXR4</accession>
<feature type="domain" description="C2H2-type" evidence="13">
    <location>
        <begin position="1036"/>
        <end position="1063"/>
    </location>
</feature>
<feature type="compositionally biased region" description="Low complexity" evidence="11">
    <location>
        <begin position="716"/>
        <end position="725"/>
    </location>
</feature>
<evidence type="ECO:0000313" key="17">
    <source>
        <dbReference type="Proteomes" id="UP001159405"/>
    </source>
</evidence>
<dbReference type="InterPro" id="IPR050569">
    <property type="entry name" value="TAAR"/>
</dbReference>
<dbReference type="PANTHER" id="PTHR24249">
    <property type="entry name" value="HISTAMINE RECEPTOR-RELATED G-PROTEIN COUPLED RECEPTOR"/>
    <property type="match status" value="1"/>
</dbReference>
<dbReference type="Gene3D" id="1.20.1070.10">
    <property type="entry name" value="Rhodopsin 7-helix transmembrane proteins"/>
    <property type="match status" value="1"/>
</dbReference>
<organism evidence="16 17">
    <name type="scientific">Porites lobata</name>
    <dbReference type="NCBI Taxonomy" id="104759"/>
    <lineage>
        <taxon>Eukaryota</taxon>
        <taxon>Metazoa</taxon>
        <taxon>Cnidaria</taxon>
        <taxon>Anthozoa</taxon>
        <taxon>Hexacorallia</taxon>
        <taxon>Scleractinia</taxon>
        <taxon>Fungiina</taxon>
        <taxon>Poritidae</taxon>
        <taxon>Porites</taxon>
    </lineage>
</organism>
<dbReference type="Pfam" id="PF00001">
    <property type="entry name" value="7tm_1"/>
    <property type="match status" value="1"/>
</dbReference>
<dbReference type="Pfam" id="PF00096">
    <property type="entry name" value="zf-C2H2"/>
    <property type="match status" value="3"/>
</dbReference>
<dbReference type="InterPro" id="IPR013087">
    <property type="entry name" value="Znf_C2H2_type"/>
</dbReference>
<dbReference type="InterPro" id="IPR001214">
    <property type="entry name" value="SET_dom"/>
</dbReference>
<dbReference type="CDD" id="cd00637">
    <property type="entry name" value="7tm_classA_rhodopsin-like"/>
    <property type="match status" value="1"/>
</dbReference>
<feature type="transmembrane region" description="Helical" evidence="12">
    <location>
        <begin position="126"/>
        <end position="150"/>
    </location>
</feature>
<evidence type="ECO:0000259" key="14">
    <source>
        <dbReference type="PROSITE" id="PS50262"/>
    </source>
</evidence>
<feature type="compositionally biased region" description="Polar residues" evidence="11">
    <location>
        <begin position="662"/>
        <end position="677"/>
    </location>
</feature>
<gene>
    <name evidence="16" type="ORF">PLOB_00032332</name>
</gene>
<evidence type="ECO:0000256" key="7">
    <source>
        <dbReference type="ARBA" id="ARBA00023170"/>
    </source>
</evidence>
<feature type="transmembrane region" description="Helical" evidence="12">
    <location>
        <begin position="12"/>
        <end position="35"/>
    </location>
</feature>
<dbReference type="Gene3D" id="2.170.270.10">
    <property type="entry name" value="SET domain"/>
    <property type="match status" value="1"/>
</dbReference>
<feature type="domain" description="SET" evidence="15">
    <location>
        <begin position="454"/>
        <end position="574"/>
    </location>
</feature>
<evidence type="ECO:0000256" key="2">
    <source>
        <dbReference type="ARBA" id="ARBA00022475"/>
    </source>
</evidence>
<sequence length="1092" mass="122117">MSSYRLEAILTSIFMVVVSVVAVFGNLMVIVAILWNKRLRTVPYNFLFLNLAVADMLQGAIAMPLRLADQLNQADKKPLIPCLVVIPLTVFFFGASNFNLTLISLDRYFALKKPFLYPLLAVPSRLALIVAVSWVIIFIIAFLPIMGWGAAAAADVSDICLYSTTLSREYLFVLFSIVNLAVILILAFTNYFILKTARRQVHRINIDKNLGTLLEVPFSVAAKSKPMTLSNIRTTADNKTINNRVFVISNSENADRKGTKIVLIVVGIFVFLTTPITVIDIISLLGCVSCTPLIVVKVTVFMAYANACVNVFIYAGLNTEMRNTWVAMYRRAKAALGRSFHSYLVKWMCCRSSVSSTEVTDTSDSGFESSKTPDRQPIQDVFISISRTRLLVNGKTNPVPKCKRQIRKNLALYCKSSVISINVYLDQYMKYITALHLIEYYNNCVTFIGKCQYPQRCLTMYLLHWSEMENVQRYSGVFATCSIPALLTFGPYQGPLNMLLKTTDHKHLDFVLEISYRYGQLIWVMDRHLSWVPFMNFARCPEEQNVEVFLKEDSFYFRTIRRVAPGEELLIWPTEGLSRRLKIPKLVIPKTEQREYQYICHHCSQVFAFPNTLKTHIAFECATNRTKSYKETLLHSQRAHSHTSQLSSRNNPLNRRPRMSTLFLSPNSDTDGIQVSKQDTDPALGLKHDGESTRSHHHNGSGFLSDVSVHDDKNGGHSSSGLNLSNSMPGSLNGLNGFNSFNNLSLAMNQFPFLSNFNTDSFLMKESPKSLQSSGGESSTSSKASPPGFLMHSSSDLQVVRSPDKLQPVLTPLTPVSLPSFTAETFGIKEGLKNSPISVPPVGQSPQSFSSASFNGFKSPELGSVPVSSEFPSISRPLLNELNGLNGMRYNLSQDSAFSQNQMDMLTNPAFLLQPRPPLCSPSAMPFFKYGFPAQGFPPLNGQPVMNPSGPMMFGAEQNVNRLPSSSTTPNPDGTSLNGGQLGPDKPKTGCNEEMINDLNSKKVNKGYLCELCGKLYTRKYGLKIHMRIHTGYKPLKCKYCQKRFGDPSNMAKHIRLHAVGDTPYKCQYCGKVLVRRRDLDRHIKSRHPNGR</sequence>
<evidence type="ECO:0000256" key="6">
    <source>
        <dbReference type="ARBA" id="ARBA00023136"/>
    </source>
</evidence>
<dbReference type="PRINTS" id="PR00237">
    <property type="entry name" value="GPCRRHODOPSN"/>
</dbReference>
<comment type="similarity">
    <text evidence="10">Belongs to the G-protein coupled receptor 1 family.</text>
</comment>
<keyword evidence="4 12" id="KW-1133">Transmembrane helix</keyword>
<keyword evidence="9" id="KW-0479">Metal-binding</keyword>
<evidence type="ECO:0000256" key="5">
    <source>
        <dbReference type="ARBA" id="ARBA00023040"/>
    </source>
</evidence>
<keyword evidence="2" id="KW-1003">Cell membrane</keyword>
<evidence type="ECO:0000256" key="11">
    <source>
        <dbReference type="SAM" id="MobiDB-lite"/>
    </source>
</evidence>
<evidence type="ECO:0000259" key="13">
    <source>
        <dbReference type="PROSITE" id="PS50157"/>
    </source>
</evidence>
<feature type="compositionally biased region" description="Polar residues" evidence="11">
    <location>
        <begin position="961"/>
        <end position="979"/>
    </location>
</feature>
<feature type="transmembrane region" description="Helical" evidence="12">
    <location>
        <begin position="78"/>
        <end position="105"/>
    </location>
</feature>
<dbReference type="PROSITE" id="PS00028">
    <property type="entry name" value="ZINC_FINGER_C2H2_1"/>
    <property type="match status" value="3"/>
</dbReference>
<keyword evidence="7 10" id="KW-0675">Receptor</keyword>
<dbReference type="InterPro" id="IPR017452">
    <property type="entry name" value="GPCR_Rhodpsn_7TM"/>
</dbReference>
<comment type="caution">
    <text evidence="16">The sequence shown here is derived from an EMBL/GenBank/DDBJ whole genome shotgun (WGS) entry which is preliminary data.</text>
</comment>
<feature type="domain" description="C2H2-type" evidence="13">
    <location>
        <begin position="1065"/>
        <end position="1092"/>
    </location>
</feature>
<keyword evidence="9" id="KW-0863">Zinc-finger</keyword>
<dbReference type="PROSITE" id="PS00237">
    <property type="entry name" value="G_PROTEIN_RECEP_F1_1"/>
    <property type="match status" value="1"/>
</dbReference>
<dbReference type="Gene3D" id="3.30.160.60">
    <property type="entry name" value="Classic Zinc Finger"/>
    <property type="match status" value="2"/>
</dbReference>
<feature type="region of interest" description="Disordered" evidence="11">
    <location>
        <begin position="767"/>
        <end position="792"/>
    </location>
</feature>
<keyword evidence="5 10" id="KW-0297">G-protein coupled receptor</keyword>
<proteinExistence type="inferred from homology"/>
<dbReference type="SUPFAM" id="SSF81321">
    <property type="entry name" value="Family A G protein-coupled receptor-like"/>
    <property type="match status" value="1"/>
</dbReference>
<dbReference type="InterPro" id="IPR036236">
    <property type="entry name" value="Znf_C2H2_sf"/>
</dbReference>
<feature type="region of interest" description="Disordered" evidence="11">
    <location>
        <begin position="633"/>
        <end position="725"/>
    </location>
</feature>
<keyword evidence="9" id="KW-0862">Zinc</keyword>
<keyword evidence="8 10" id="KW-0807">Transducer</keyword>
<feature type="region of interest" description="Disordered" evidence="11">
    <location>
        <begin position="961"/>
        <end position="986"/>
    </location>
</feature>
<feature type="domain" description="C2H2-type" evidence="13">
    <location>
        <begin position="1008"/>
        <end position="1035"/>
    </location>
</feature>
<feature type="transmembrane region" description="Helical" evidence="12">
    <location>
        <begin position="47"/>
        <end position="66"/>
    </location>
</feature>
<dbReference type="EMBL" id="CALNXK010000042">
    <property type="protein sequence ID" value="CAH3126332.1"/>
    <property type="molecule type" value="Genomic_DNA"/>
</dbReference>
<evidence type="ECO:0000256" key="10">
    <source>
        <dbReference type="RuleBase" id="RU000688"/>
    </source>
</evidence>
<dbReference type="Pfam" id="PF21549">
    <property type="entry name" value="PRDM2_PR"/>
    <property type="match status" value="1"/>
</dbReference>
<evidence type="ECO:0000259" key="15">
    <source>
        <dbReference type="PROSITE" id="PS50280"/>
    </source>
</evidence>
<reference evidence="16 17" key="1">
    <citation type="submission" date="2022-05" db="EMBL/GenBank/DDBJ databases">
        <authorList>
            <consortium name="Genoscope - CEA"/>
            <person name="William W."/>
        </authorList>
    </citation>
    <scope>NUCLEOTIDE SEQUENCE [LARGE SCALE GENOMIC DNA]</scope>
</reference>
<feature type="domain" description="G-protein coupled receptors family 1 profile" evidence="14">
    <location>
        <begin position="25"/>
        <end position="314"/>
    </location>
</feature>
<evidence type="ECO:0000256" key="4">
    <source>
        <dbReference type="ARBA" id="ARBA00022989"/>
    </source>
</evidence>
<evidence type="ECO:0000256" key="8">
    <source>
        <dbReference type="ARBA" id="ARBA00023224"/>
    </source>
</evidence>
<dbReference type="InterPro" id="IPR000276">
    <property type="entry name" value="GPCR_Rhodpsn"/>
</dbReference>
<dbReference type="PROSITE" id="PS50280">
    <property type="entry name" value="SET"/>
    <property type="match status" value="1"/>
</dbReference>
<evidence type="ECO:0000256" key="1">
    <source>
        <dbReference type="ARBA" id="ARBA00004651"/>
    </source>
</evidence>
<protein>
    <submittedName>
        <fullName evidence="16">Uncharacterized protein</fullName>
    </submittedName>
</protein>
<name>A0ABN8NXR4_9CNID</name>
<feature type="compositionally biased region" description="Low complexity" evidence="11">
    <location>
        <begin position="769"/>
        <end position="788"/>
    </location>
</feature>
<dbReference type="SUPFAM" id="SSF57667">
    <property type="entry name" value="beta-beta-alpha zinc fingers"/>
    <property type="match status" value="2"/>
</dbReference>
<dbReference type="SMART" id="SM01381">
    <property type="entry name" value="7TM_GPCR_Srsx"/>
    <property type="match status" value="1"/>
</dbReference>
<comment type="subcellular location">
    <subcellularLocation>
        <location evidence="1">Cell membrane</location>
        <topology evidence="1">Multi-pass membrane protein</topology>
    </subcellularLocation>
</comment>
<dbReference type="SMART" id="SM00355">
    <property type="entry name" value="ZnF_C2H2"/>
    <property type="match status" value="4"/>
</dbReference>